<evidence type="ECO:0000259" key="3">
    <source>
        <dbReference type="PROSITE" id="PS51205"/>
    </source>
</evidence>
<name>A0A9W9ZP71_9CNID</name>
<feature type="signal peptide" evidence="2">
    <location>
        <begin position="1"/>
        <end position="23"/>
    </location>
</feature>
<evidence type="ECO:0000256" key="1">
    <source>
        <dbReference type="SAM" id="MobiDB-lite"/>
    </source>
</evidence>
<evidence type="ECO:0000313" key="4">
    <source>
        <dbReference type="EMBL" id="KAJ7385338.1"/>
    </source>
</evidence>
<dbReference type="Proteomes" id="UP001163046">
    <property type="component" value="Unassembled WGS sequence"/>
</dbReference>
<comment type="caution">
    <text evidence="4">The sequence shown here is derived from an EMBL/GenBank/DDBJ whole genome shotgun (WGS) entry which is preliminary data.</text>
</comment>
<dbReference type="PROSITE" id="PS51205">
    <property type="entry name" value="VPS9"/>
    <property type="match status" value="1"/>
</dbReference>
<feature type="domain" description="VPS9" evidence="3">
    <location>
        <begin position="378"/>
        <end position="459"/>
    </location>
</feature>
<dbReference type="InterPro" id="IPR041545">
    <property type="entry name" value="DUF5601"/>
</dbReference>
<dbReference type="InterPro" id="IPR003123">
    <property type="entry name" value="VPS9"/>
</dbReference>
<dbReference type="InterPro" id="IPR045046">
    <property type="entry name" value="Vps9-like"/>
</dbReference>
<accession>A0A9W9ZP71</accession>
<dbReference type="Gene3D" id="1.10.246.120">
    <property type="match status" value="1"/>
</dbReference>
<proteinExistence type="predicted"/>
<dbReference type="Pfam" id="PF18151">
    <property type="entry name" value="DUF5601"/>
    <property type="match status" value="1"/>
</dbReference>
<dbReference type="EMBL" id="MU825881">
    <property type="protein sequence ID" value="KAJ7385338.1"/>
    <property type="molecule type" value="Genomic_DNA"/>
</dbReference>
<dbReference type="PANTHER" id="PTHR23101">
    <property type="entry name" value="RAB GDP/GTP EXCHANGE FACTOR"/>
    <property type="match status" value="1"/>
</dbReference>
<protein>
    <submittedName>
        <fullName evidence="4">GTPase-activating protein and VPS9 domain-containing protein 1</fullName>
    </submittedName>
</protein>
<dbReference type="GO" id="GO:0005085">
    <property type="term" value="F:guanyl-nucleotide exchange factor activity"/>
    <property type="evidence" value="ECO:0007669"/>
    <property type="project" value="InterPro"/>
</dbReference>
<dbReference type="GO" id="GO:0030139">
    <property type="term" value="C:endocytic vesicle"/>
    <property type="evidence" value="ECO:0007669"/>
    <property type="project" value="TreeGrafter"/>
</dbReference>
<dbReference type="SUPFAM" id="SSF109993">
    <property type="entry name" value="VPS9 domain"/>
    <property type="match status" value="1"/>
</dbReference>
<reference evidence="4" key="1">
    <citation type="submission" date="2023-01" db="EMBL/GenBank/DDBJ databases">
        <title>Genome assembly of the deep-sea coral Lophelia pertusa.</title>
        <authorList>
            <person name="Herrera S."/>
            <person name="Cordes E."/>
        </authorList>
    </citation>
    <scope>NUCLEOTIDE SEQUENCE</scope>
    <source>
        <strain evidence="4">USNM1676648</strain>
        <tissue evidence="4">Polyp</tissue>
    </source>
</reference>
<keyword evidence="5" id="KW-1185">Reference proteome</keyword>
<dbReference type="PANTHER" id="PTHR23101:SF25">
    <property type="entry name" value="GTPASE-ACTIVATING PROTEIN AND VPS9 DOMAIN-CONTAINING PROTEIN 1"/>
    <property type="match status" value="1"/>
</dbReference>
<dbReference type="GO" id="GO:0005829">
    <property type="term" value="C:cytosol"/>
    <property type="evidence" value="ECO:0007669"/>
    <property type="project" value="TreeGrafter"/>
</dbReference>
<evidence type="ECO:0000256" key="2">
    <source>
        <dbReference type="SAM" id="SignalP"/>
    </source>
</evidence>
<dbReference type="GO" id="GO:0031267">
    <property type="term" value="F:small GTPase binding"/>
    <property type="evidence" value="ECO:0007669"/>
    <property type="project" value="TreeGrafter"/>
</dbReference>
<dbReference type="AlphaFoldDB" id="A0A9W9ZP71"/>
<dbReference type="InterPro" id="IPR037191">
    <property type="entry name" value="VPS9_dom_sf"/>
</dbReference>
<dbReference type="GO" id="GO:0016192">
    <property type="term" value="P:vesicle-mediated transport"/>
    <property type="evidence" value="ECO:0007669"/>
    <property type="project" value="InterPro"/>
</dbReference>
<dbReference type="Gene3D" id="1.20.1050.80">
    <property type="entry name" value="VPS9 domain"/>
    <property type="match status" value="1"/>
</dbReference>
<dbReference type="OrthoDB" id="10264848at2759"/>
<feature type="chain" id="PRO_5040933617" evidence="2">
    <location>
        <begin position="24"/>
        <end position="459"/>
    </location>
</feature>
<feature type="region of interest" description="Disordered" evidence="1">
    <location>
        <begin position="129"/>
        <end position="154"/>
    </location>
</feature>
<evidence type="ECO:0000313" key="5">
    <source>
        <dbReference type="Proteomes" id="UP001163046"/>
    </source>
</evidence>
<feature type="compositionally biased region" description="Acidic residues" evidence="1">
    <location>
        <begin position="135"/>
        <end position="154"/>
    </location>
</feature>
<keyword evidence="2" id="KW-0732">Signal</keyword>
<gene>
    <name evidence="4" type="primary">GAPVD1</name>
    <name evidence="4" type="ORF">OS493_016415</name>
</gene>
<sequence length="459" mass="52002">MAISQRSSLVWIYLALEHLATSGDNFPQTHQCFLVDQVKRQSNVSNRGSTSSGTITGIQGLFGKIKTSRSKDKTKASGAKVYEKLAENTLDSFDITNRMTHPEVEEKTPKDIENIINKYVVMVHSGAGGGKLDDVEGDGDDKDEEDDDVVDEDEKFENSKRKLRLVLCQADFQNLPLLHPDNRIPERRVNARNPGQELLTFLHVQLAEAINLQDRSLSAQLHETIRSVKDLPSQSFARLLESLEEDYKARTPYVAYLVNAHQGLLATHAHLERLVERVERDKIICRNYFTMTCVKLFLEDKLGEINTFSSDFRSSPAADEKCQLLEDFLQTLADEMERHPIWSGISEEQLEDTNVATERAIMSSIYKCAFYPNGEVDMEIDRTFREHVSNLQKVIHPKHKAVRVPKMYRKEAPWESAQKELLAINAYKTPTDILKCVKRCCGTIMNLLCLASETSVPGA</sequence>
<organism evidence="4 5">
    <name type="scientific">Desmophyllum pertusum</name>
    <dbReference type="NCBI Taxonomy" id="174260"/>
    <lineage>
        <taxon>Eukaryota</taxon>
        <taxon>Metazoa</taxon>
        <taxon>Cnidaria</taxon>
        <taxon>Anthozoa</taxon>
        <taxon>Hexacorallia</taxon>
        <taxon>Scleractinia</taxon>
        <taxon>Caryophylliina</taxon>
        <taxon>Caryophylliidae</taxon>
        <taxon>Desmophyllum</taxon>
    </lineage>
</organism>